<keyword evidence="3" id="KW-1185">Reference proteome</keyword>
<dbReference type="EMBL" id="FXAE01000048">
    <property type="protein sequence ID" value="SMF55147.1"/>
    <property type="molecule type" value="Genomic_DNA"/>
</dbReference>
<dbReference type="EMBL" id="FXAE01000008">
    <property type="protein sequence ID" value="SMF09178.1"/>
    <property type="molecule type" value="Genomic_DNA"/>
</dbReference>
<evidence type="ECO:0008006" key="4">
    <source>
        <dbReference type="Google" id="ProtNLM"/>
    </source>
</evidence>
<comment type="caution">
    <text evidence="1">The sequence shown here is derived from an EMBL/GenBank/DDBJ whole genome shotgun (WGS) entry which is preliminary data.</text>
</comment>
<organism evidence="1 3">
    <name type="scientific">Paenibacillus barengoltzii J12</name>
    <dbReference type="NCBI Taxonomy" id="935846"/>
    <lineage>
        <taxon>Bacteria</taxon>
        <taxon>Bacillati</taxon>
        <taxon>Bacillota</taxon>
        <taxon>Bacilli</taxon>
        <taxon>Bacillales</taxon>
        <taxon>Paenibacillaceae</taxon>
        <taxon>Paenibacillus</taxon>
    </lineage>
</organism>
<sequence length="66" mass="7663">VERCIKRQKVDYKLETSCGRSSRHWNIRVYLIAMCQHADAWLEEAKKQNQLTSVARWLEATATVAA</sequence>
<accession>A0ABY1LUV9</accession>
<dbReference type="Proteomes" id="UP000192939">
    <property type="component" value="Unassembled WGS sequence"/>
</dbReference>
<evidence type="ECO:0000313" key="3">
    <source>
        <dbReference type="Proteomes" id="UP000192939"/>
    </source>
</evidence>
<gene>
    <name evidence="1" type="ORF">SAMN02744124_01222</name>
    <name evidence="2" type="ORF">SAMN02744124_03648</name>
</gene>
<name>A0ABY1LUV9_9BACL</name>
<reference evidence="1 3" key="1">
    <citation type="submission" date="2017-04" db="EMBL/GenBank/DDBJ databases">
        <authorList>
            <person name="Varghese N."/>
            <person name="Submissions S."/>
        </authorList>
    </citation>
    <scope>NUCLEOTIDE SEQUENCE [LARGE SCALE GENOMIC DNA]</scope>
    <source>
        <strain evidence="1 3">J12</strain>
    </source>
</reference>
<feature type="non-terminal residue" evidence="1">
    <location>
        <position position="1"/>
    </location>
</feature>
<evidence type="ECO:0000313" key="2">
    <source>
        <dbReference type="EMBL" id="SMF55147.1"/>
    </source>
</evidence>
<evidence type="ECO:0000313" key="1">
    <source>
        <dbReference type="EMBL" id="SMF09178.1"/>
    </source>
</evidence>
<protein>
    <recommendedName>
        <fullName evidence="4">Transposase</fullName>
    </recommendedName>
</protein>
<proteinExistence type="predicted"/>